<dbReference type="PRINTS" id="PR00418">
    <property type="entry name" value="TPI2FAMILY"/>
</dbReference>
<evidence type="ECO:0000256" key="9">
    <source>
        <dbReference type="ARBA" id="ARBA00023029"/>
    </source>
</evidence>
<dbReference type="InterPro" id="IPR013759">
    <property type="entry name" value="Topo_IIA_B_C"/>
</dbReference>
<dbReference type="FunFam" id="3.40.50.670:FF:000002">
    <property type="entry name" value="DNA gyrase subunit B"/>
    <property type="match status" value="1"/>
</dbReference>
<dbReference type="InterPro" id="IPR014721">
    <property type="entry name" value="Ribsml_uS5_D2-typ_fold_subgr"/>
</dbReference>
<name>A0A0G0WHQ2_9BACT</name>
<dbReference type="Pfam" id="PF00986">
    <property type="entry name" value="DNA_gyraseB_C"/>
    <property type="match status" value="1"/>
</dbReference>
<dbReference type="Pfam" id="PF00204">
    <property type="entry name" value="DNA_gyraseB"/>
    <property type="match status" value="1"/>
</dbReference>
<keyword evidence="5" id="KW-0479">Metal-binding</keyword>
<dbReference type="InterPro" id="IPR020568">
    <property type="entry name" value="Ribosomal_Su5_D2-typ_SF"/>
</dbReference>
<dbReference type="GO" id="GO:0005524">
    <property type="term" value="F:ATP binding"/>
    <property type="evidence" value="ECO:0007669"/>
    <property type="project" value="UniProtKB-KW"/>
</dbReference>
<feature type="domain" description="Toprim" evidence="12">
    <location>
        <begin position="433"/>
        <end position="547"/>
    </location>
</feature>
<organism evidence="13 14">
    <name type="scientific">Candidatus Daviesbacteria bacterium GW2011_GWA2_40_9</name>
    <dbReference type="NCBI Taxonomy" id="1618424"/>
    <lineage>
        <taxon>Bacteria</taxon>
        <taxon>Candidatus Daviesiibacteriota</taxon>
    </lineage>
</organism>
<dbReference type="Gene3D" id="3.40.50.670">
    <property type="match status" value="1"/>
</dbReference>
<dbReference type="InterPro" id="IPR006171">
    <property type="entry name" value="TOPRIM_dom"/>
</dbReference>
<dbReference type="InterPro" id="IPR013506">
    <property type="entry name" value="Topo_IIA_bsu_dom2"/>
</dbReference>
<evidence type="ECO:0000313" key="14">
    <source>
        <dbReference type="Proteomes" id="UP000034601"/>
    </source>
</evidence>
<dbReference type="EC" id="5.6.2.2" evidence="4"/>
<keyword evidence="6" id="KW-0547">Nucleotide-binding</keyword>
<dbReference type="SMART" id="SM00387">
    <property type="entry name" value="HATPase_c"/>
    <property type="match status" value="1"/>
</dbReference>
<keyword evidence="11" id="KW-0413">Isomerase</keyword>
<evidence type="ECO:0000256" key="11">
    <source>
        <dbReference type="ARBA" id="ARBA00023235"/>
    </source>
</evidence>
<dbReference type="PROSITE" id="PS50880">
    <property type="entry name" value="TOPRIM"/>
    <property type="match status" value="1"/>
</dbReference>
<comment type="cofactor">
    <cofactor evidence="2">
        <name>Mg(2+)</name>
        <dbReference type="ChEBI" id="CHEBI:18420"/>
    </cofactor>
</comment>
<evidence type="ECO:0000256" key="10">
    <source>
        <dbReference type="ARBA" id="ARBA00023125"/>
    </source>
</evidence>
<sequence>MATPTPQYTAKEIQVLEGLEPVRKRPGMYIGSTDERGLWIMTKEILDNSVDEALAGRCSQVWIILHKDDYITIADNGLGIPWEKHPKVGKSALEVAMTVLHAGGKFGEGAYKISGGLHGVGASATNALSEYMRVETRREGKTYFQEYHLGKPLFAVREIKASDKATAYNYHFDWPTEHGVRTTFKADKGVMQTIEPKMETVLKQVKNRAYLVAGLFFHFYDERVDKEYHYFFDSGIVALIKHINRNKGPLHAPIYIHKSLDEIDVEVGIQYSDSFNPTVESYANVQNTAEGGTHLTGFKIALTRAVNDYARKQGYLKEKDENLIGDDTLEGITAIVTIKMDSDKLQFESQTKEKLGNAEVGPIVSQVTKEGLDTFFEENPSEGRRIMDKVITASRARMAARAAKDAVLRKSAFEGGSLPGKLADCQERDPAVSELYLVEGDSAGGSAKQGRDRKFQAILPLRGKILNTERARLDKVLEFEEIKALVIALGTGIGDTIDYSKARYHRVVLMTDADVDGAHITTLLLTFFFRYMPEMLNKGYIYVAQPPLYKLQKGKELHYAYSDGERDQIVKQMTNGKADNLIIQRYKGLGEMNPDQLWETTMNPENRVLKQITVEDAAMADEVFSMLMGDQVPPRKKFIQTNAKQAMLDV</sequence>
<dbReference type="NCBIfam" id="NF004189">
    <property type="entry name" value="PRK05644.1"/>
    <property type="match status" value="1"/>
</dbReference>
<evidence type="ECO:0000256" key="6">
    <source>
        <dbReference type="ARBA" id="ARBA00022741"/>
    </source>
</evidence>
<dbReference type="SUPFAM" id="SSF54211">
    <property type="entry name" value="Ribosomal protein S5 domain 2-like"/>
    <property type="match status" value="1"/>
</dbReference>
<dbReference type="GO" id="GO:0003677">
    <property type="term" value="F:DNA binding"/>
    <property type="evidence" value="ECO:0007669"/>
    <property type="project" value="UniProtKB-KW"/>
</dbReference>
<keyword evidence="7" id="KW-0067">ATP-binding</keyword>
<keyword evidence="10" id="KW-0238">DNA-binding</keyword>
<protein>
    <recommendedName>
        <fullName evidence="4">DNA topoisomerase (ATP-hydrolyzing)</fullName>
        <ecNumber evidence="4">5.6.2.2</ecNumber>
    </recommendedName>
</protein>
<dbReference type="Proteomes" id="UP000034601">
    <property type="component" value="Unassembled WGS sequence"/>
</dbReference>
<dbReference type="CDD" id="cd03366">
    <property type="entry name" value="TOPRIM_TopoIIA_GyrB"/>
    <property type="match status" value="1"/>
</dbReference>
<dbReference type="InterPro" id="IPR001241">
    <property type="entry name" value="Topo_IIA"/>
</dbReference>
<dbReference type="PANTHER" id="PTHR45866">
    <property type="entry name" value="DNA GYRASE/TOPOISOMERASE SUBUNIT B"/>
    <property type="match status" value="1"/>
</dbReference>
<dbReference type="SUPFAM" id="SSF56719">
    <property type="entry name" value="Type II DNA topoisomerase"/>
    <property type="match status" value="1"/>
</dbReference>
<dbReference type="InterPro" id="IPR036890">
    <property type="entry name" value="HATPase_C_sf"/>
</dbReference>
<comment type="similarity">
    <text evidence="3">Belongs to the type II topoisomerase GyrB family.</text>
</comment>
<dbReference type="InterPro" id="IPR034160">
    <property type="entry name" value="TOPRIM_GyrB"/>
</dbReference>
<evidence type="ECO:0000256" key="7">
    <source>
        <dbReference type="ARBA" id="ARBA00022840"/>
    </source>
</evidence>
<keyword evidence="9" id="KW-0799">Topoisomerase</keyword>
<reference evidence="13 14" key="1">
    <citation type="journal article" date="2015" name="Nature">
        <title>rRNA introns, odd ribosomes, and small enigmatic genomes across a large radiation of phyla.</title>
        <authorList>
            <person name="Brown C.T."/>
            <person name="Hug L.A."/>
            <person name="Thomas B.C."/>
            <person name="Sharon I."/>
            <person name="Castelle C.J."/>
            <person name="Singh A."/>
            <person name="Wilkins M.J."/>
            <person name="Williams K.H."/>
            <person name="Banfield J.F."/>
        </authorList>
    </citation>
    <scope>NUCLEOTIDE SEQUENCE [LARGE SCALE GENOMIC DNA]</scope>
</reference>
<dbReference type="Pfam" id="PF02518">
    <property type="entry name" value="HATPase_c"/>
    <property type="match status" value="1"/>
</dbReference>
<evidence type="ECO:0000256" key="4">
    <source>
        <dbReference type="ARBA" id="ARBA00012895"/>
    </source>
</evidence>
<evidence type="ECO:0000256" key="2">
    <source>
        <dbReference type="ARBA" id="ARBA00001946"/>
    </source>
</evidence>
<dbReference type="InterPro" id="IPR018522">
    <property type="entry name" value="TopoIIA_CS"/>
</dbReference>
<evidence type="ECO:0000256" key="5">
    <source>
        <dbReference type="ARBA" id="ARBA00022723"/>
    </source>
</evidence>
<evidence type="ECO:0000256" key="1">
    <source>
        <dbReference type="ARBA" id="ARBA00000185"/>
    </source>
</evidence>
<dbReference type="SMART" id="SM00433">
    <property type="entry name" value="TOP2c"/>
    <property type="match status" value="1"/>
</dbReference>
<dbReference type="Pfam" id="PF01751">
    <property type="entry name" value="Toprim"/>
    <property type="match status" value="1"/>
</dbReference>
<dbReference type="PATRIC" id="fig|1618424.3.peg.86"/>
<dbReference type="GO" id="GO:0003918">
    <property type="term" value="F:DNA topoisomerase type II (double strand cut, ATP-hydrolyzing) activity"/>
    <property type="evidence" value="ECO:0007669"/>
    <property type="project" value="UniProtKB-EC"/>
</dbReference>
<gene>
    <name evidence="13" type="ORF">UU29_C0001G0080</name>
</gene>
<accession>A0A0G0WHQ2</accession>
<dbReference type="PROSITE" id="PS00177">
    <property type="entry name" value="TOPOISOMERASE_II"/>
    <property type="match status" value="1"/>
</dbReference>
<dbReference type="AlphaFoldDB" id="A0A0G0WHQ2"/>
<dbReference type="CDD" id="cd16928">
    <property type="entry name" value="HATPase_GyrB-like"/>
    <property type="match status" value="1"/>
</dbReference>
<dbReference type="PRINTS" id="PR01159">
    <property type="entry name" value="DNAGYRASEB"/>
</dbReference>
<dbReference type="GO" id="GO:0006265">
    <property type="term" value="P:DNA topological change"/>
    <property type="evidence" value="ECO:0007669"/>
    <property type="project" value="InterPro"/>
</dbReference>
<dbReference type="InterPro" id="IPR002288">
    <property type="entry name" value="DNA_gyrase_B_C"/>
</dbReference>
<evidence type="ECO:0000256" key="8">
    <source>
        <dbReference type="ARBA" id="ARBA00022842"/>
    </source>
</evidence>
<dbReference type="InterPro" id="IPR013760">
    <property type="entry name" value="Topo_IIA-like_dom_sf"/>
</dbReference>
<keyword evidence="8" id="KW-0460">Magnesium</keyword>
<dbReference type="PANTHER" id="PTHR45866:SF1">
    <property type="entry name" value="DNA GYRASE SUBUNIT B, MITOCHONDRIAL"/>
    <property type="match status" value="1"/>
</dbReference>
<proteinExistence type="inferred from homology"/>
<evidence type="ECO:0000256" key="3">
    <source>
        <dbReference type="ARBA" id="ARBA00010708"/>
    </source>
</evidence>
<comment type="catalytic activity">
    <reaction evidence="1">
        <text>ATP-dependent breakage, passage and rejoining of double-stranded DNA.</text>
        <dbReference type="EC" id="5.6.2.2"/>
    </reaction>
</comment>
<dbReference type="CDD" id="cd00822">
    <property type="entry name" value="TopoII_Trans_DNA_gyrase"/>
    <property type="match status" value="1"/>
</dbReference>
<dbReference type="EMBL" id="LCAB01000001">
    <property type="protein sequence ID" value="KKR83860.1"/>
    <property type="molecule type" value="Genomic_DNA"/>
</dbReference>
<dbReference type="SUPFAM" id="SSF55874">
    <property type="entry name" value="ATPase domain of HSP90 chaperone/DNA topoisomerase II/histidine kinase"/>
    <property type="match status" value="1"/>
</dbReference>
<dbReference type="Gene3D" id="3.30.230.10">
    <property type="match status" value="1"/>
</dbReference>
<comment type="caution">
    <text evidence="13">The sequence shown here is derived from an EMBL/GenBank/DDBJ whole genome shotgun (WGS) entry which is preliminary data.</text>
</comment>
<dbReference type="InterPro" id="IPR000565">
    <property type="entry name" value="Topo_IIA_B"/>
</dbReference>
<dbReference type="GO" id="GO:0046872">
    <property type="term" value="F:metal ion binding"/>
    <property type="evidence" value="ECO:0007669"/>
    <property type="project" value="UniProtKB-KW"/>
</dbReference>
<dbReference type="InterPro" id="IPR003594">
    <property type="entry name" value="HATPase_dom"/>
</dbReference>
<evidence type="ECO:0000313" key="13">
    <source>
        <dbReference type="EMBL" id="KKR83860.1"/>
    </source>
</evidence>
<dbReference type="Gene3D" id="3.30.565.10">
    <property type="entry name" value="Histidine kinase-like ATPase, C-terminal domain"/>
    <property type="match status" value="1"/>
</dbReference>
<evidence type="ECO:0000259" key="12">
    <source>
        <dbReference type="PROSITE" id="PS50880"/>
    </source>
</evidence>